<dbReference type="EMBL" id="FWFD01000007">
    <property type="protein sequence ID" value="SLM85015.1"/>
    <property type="molecule type" value="Genomic_DNA"/>
</dbReference>
<organism evidence="3 4">
    <name type="scientific">Vagococcus fluvialis bH819</name>
    <dbReference type="NCBI Taxonomy" id="1255619"/>
    <lineage>
        <taxon>Bacteria</taxon>
        <taxon>Bacillati</taxon>
        <taxon>Bacillota</taxon>
        <taxon>Bacilli</taxon>
        <taxon>Lactobacillales</taxon>
        <taxon>Enterococcaceae</taxon>
        <taxon>Vagococcus</taxon>
    </lineage>
</organism>
<reference evidence="4" key="1">
    <citation type="submission" date="2017-02" db="EMBL/GenBank/DDBJ databases">
        <authorList>
            <person name="Dridi B."/>
        </authorList>
    </citation>
    <scope>NUCLEOTIDE SEQUENCE [LARGE SCALE GENOMIC DNA]</scope>
    <source>
        <strain evidence="4">bH819</strain>
    </source>
</reference>
<feature type="domain" description="HTH tetR-type" evidence="2">
    <location>
        <begin position="29"/>
        <end position="56"/>
    </location>
</feature>
<dbReference type="GO" id="GO:0003677">
    <property type="term" value="F:DNA binding"/>
    <property type="evidence" value="ECO:0007669"/>
    <property type="project" value="UniProtKB-KW"/>
</dbReference>
<dbReference type="AlphaFoldDB" id="A0A1X6WL71"/>
<keyword evidence="4" id="KW-1185">Reference proteome</keyword>
<dbReference type="InterPro" id="IPR001647">
    <property type="entry name" value="HTH_TetR"/>
</dbReference>
<protein>
    <submittedName>
        <fullName evidence="3">Transcriptional regulator, TetR-related family</fullName>
    </submittedName>
</protein>
<keyword evidence="1" id="KW-0238">DNA-binding</keyword>
<dbReference type="Proteomes" id="UP000195918">
    <property type="component" value="Unassembled WGS sequence"/>
</dbReference>
<dbReference type="RefSeq" id="WP_086950655.1">
    <property type="nucleotide sequence ID" value="NZ_FWFD01000007.1"/>
</dbReference>
<accession>A0A1X6WL71</accession>
<name>A0A1X6WL71_9ENTE</name>
<evidence type="ECO:0000259" key="2">
    <source>
        <dbReference type="Pfam" id="PF00440"/>
    </source>
</evidence>
<proteinExistence type="predicted"/>
<evidence type="ECO:0000256" key="1">
    <source>
        <dbReference type="ARBA" id="ARBA00023125"/>
    </source>
</evidence>
<gene>
    <name evidence="3" type="ORF">FM121_02890</name>
</gene>
<evidence type="ECO:0000313" key="4">
    <source>
        <dbReference type="Proteomes" id="UP000195918"/>
    </source>
</evidence>
<sequence>MAKKAMDIKIWESFFEMMVDEKCHFSEIRVKEICKIAGIHRSTFYRHFEDKYQLLEFGLFILWNDYFEYNEREKFYTPFKISIDFYENSDAQLLINRNYLDQSFIETVDAFFLKQMSASFGTILKEESRNGLPIDLLTRHVASSIQMLDEWGESQEEPVTSDVLDNYYKILILDTLNLK</sequence>
<evidence type="ECO:0000313" key="3">
    <source>
        <dbReference type="EMBL" id="SLM85015.1"/>
    </source>
</evidence>
<dbReference type="OrthoDB" id="9810250at2"/>
<dbReference type="Gene3D" id="1.10.357.10">
    <property type="entry name" value="Tetracycline Repressor, domain 2"/>
    <property type="match status" value="1"/>
</dbReference>
<dbReference type="Pfam" id="PF00440">
    <property type="entry name" value="TetR_N"/>
    <property type="match status" value="1"/>
</dbReference>
<dbReference type="InterPro" id="IPR009057">
    <property type="entry name" value="Homeodomain-like_sf"/>
</dbReference>
<dbReference type="SUPFAM" id="SSF46689">
    <property type="entry name" value="Homeodomain-like"/>
    <property type="match status" value="1"/>
</dbReference>